<evidence type="ECO:0000313" key="1">
    <source>
        <dbReference type="EMBL" id="CCK79840.1"/>
    </source>
</evidence>
<reference evidence="1 2" key="1">
    <citation type="journal article" date="2013" name="Environ. Microbiol.">
        <title>Complete genome, catabolic sub-proteomes and key-metabolites of Desulfobacula toluolica Tol2, a marine, aromatic compound-degrading, sulfate-reducing bacterium.</title>
        <authorList>
            <person name="Wohlbrand L."/>
            <person name="Jacob J.H."/>
            <person name="Kube M."/>
            <person name="Mussmann M."/>
            <person name="Jarling R."/>
            <person name="Beck A."/>
            <person name="Amann R."/>
            <person name="Wilkes H."/>
            <person name="Reinhardt R."/>
            <person name="Rabus R."/>
        </authorList>
    </citation>
    <scope>NUCLEOTIDE SEQUENCE [LARGE SCALE GENOMIC DNA]</scope>
    <source>
        <strain evidence="2">DSM 7467 / Tol2</strain>
    </source>
</reference>
<organism evidence="1 2">
    <name type="scientific">Desulfobacula toluolica (strain DSM 7467 / Tol2)</name>
    <dbReference type="NCBI Taxonomy" id="651182"/>
    <lineage>
        <taxon>Bacteria</taxon>
        <taxon>Pseudomonadati</taxon>
        <taxon>Thermodesulfobacteriota</taxon>
        <taxon>Desulfobacteria</taxon>
        <taxon>Desulfobacterales</taxon>
        <taxon>Desulfobacteraceae</taxon>
        <taxon>Desulfobacula</taxon>
    </lineage>
</organism>
<keyword evidence="2" id="KW-1185">Reference proteome</keyword>
<name>K0NFW5_DESTT</name>
<protein>
    <submittedName>
        <fullName evidence="1">Uncharacterized protein</fullName>
    </submittedName>
</protein>
<dbReference type="RefSeq" id="WP_014957184.1">
    <property type="nucleotide sequence ID" value="NC_018645.1"/>
</dbReference>
<dbReference type="STRING" id="651182.TOL2_C16790"/>
<gene>
    <name evidence="1" type="ordered locus">TOL2_C16790</name>
</gene>
<evidence type="ECO:0000313" key="2">
    <source>
        <dbReference type="Proteomes" id="UP000007347"/>
    </source>
</evidence>
<dbReference type="HOGENOM" id="CLU_1783776_0_0_7"/>
<dbReference type="AlphaFoldDB" id="K0NFW5"/>
<dbReference type="Proteomes" id="UP000007347">
    <property type="component" value="Chromosome"/>
</dbReference>
<dbReference type="EMBL" id="FO203503">
    <property type="protein sequence ID" value="CCK79840.1"/>
    <property type="molecule type" value="Genomic_DNA"/>
</dbReference>
<dbReference type="KEGG" id="dto:TOL2_C16790"/>
<accession>K0NFW5</accession>
<proteinExistence type="predicted"/>
<sequence length="145" mass="16618">MECSDRIKFEELNLPVDKNAFQTWVKKHFKILSSLMPLNLFCKTLPRELFLQELTDFLFDHRVALAFAHYRDTSSKIISGDMADLVCDVPVQDNQYPCVIDIKAGESLLEMEKTKSKIAGFESPVELFCSDNCLQPSSRLNFVYG</sequence>